<dbReference type="AlphaFoldDB" id="A0A2P2DVF5"/>
<comment type="pathway">
    <text evidence="7">Amino-acid biosynthesis; L-threonine biosynthesis; L-threonine from L-aspartate: step 4/5.</text>
</comment>
<evidence type="ECO:0000256" key="2">
    <source>
        <dbReference type="ARBA" id="ARBA00022679"/>
    </source>
</evidence>
<evidence type="ECO:0000313" key="10">
    <source>
        <dbReference type="EMBL" id="GBF48587.1"/>
    </source>
</evidence>
<dbReference type="SUPFAM" id="SSF54211">
    <property type="entry name" value="Ribosomal protein S5 domain 2-like"/>
    <property type="match status" value="1"/>
</dbReference>
<dbReference type="HAMAP" id="MF_00384">
    <property type="entry name" value="Homoser_kinase"/>
    <property type="match status" value="1"/>
</dbReference>
<dbReference type="SUPFAM" id="SSF55060">
    <property type="entry name" value="GHMP Kinase, C-terminal domain"/>
    <property type="match status" value="1"/>
</dbReference>
<dbReference type="EC" id="2.7.1.39" evidence="7 8"/>
<dbReference type="InterPro" id="IPR014721">
    <property type="entry name" value="Ribsml_uS5_D2-typ_fold_subgr"/>
</dbReference>
<dbReference type="InterPro" id="IPR006204">
    <property type="entry name" value="GHMP_kinase_N_dom"/>
</dbReference>
<evidence type="ECO:0000256" key="4">
    <source>
        <dbReference type="ARBA" id="ARBA00022741"/>
    </source>
</evidence>
<evidence type="ECO:0000313" key="11">
    <source>
        <dbReference type="Proteomes" id="UP000245133"/>
    </source>
</evidence>
<dbReference type="NCBIfam" id="TIGR00191">
    <property type="entry name" value="thrB"/>
    <property type="match status" value="1"/>
</dbReference>
<dbReference type="GO" id="GO:0005737">
    <property type="term" value="C:cytoplasm"/>
    <property type="evidence" value="ECO:0007669"/>
    <property type="project" value="UniProtKB-SubCell"/>
</dbReference>
<keyword evidence="6 7" id="KW-0067">ATP-binding</keyword>
<dbReference type="PRINTS" id="PR00958">
    <property type="entry name" value="HOMSERKINASE"/>
</dbReference>
<feature type="binding site" evidence="7">
    <location>
        <begin position="97"/>
        <end position="107"/>
    </location>
    <ligand>
        <name>ATP</name>
        <dbReference type="ChEBI" id="CHEBI:30616"/>
    </ligand>
</feature>
<dbReference type="Proteomes" id="UP000245133">
    <property type="component" value="Unassembled WGS sequence"/>
</dbReference>
<keyword evidence="5 7" id="KW-0418">Kinase</keyword>
<comment type="similarity">
    <text evidence="7">Belongs to the GHMP kinase family. Homoserine kinase subfamily.</text>
</comment>
<comment type="catalytic activity">
    <reaction evidence="7">
        <text>L-homoserine + ATP = O-phospho-L-homoserine + ADP + H(+)</text>
        <dbReference type="Rhea" id="RHEA:13985"/>
        <dbReference type="ChEBI" id="CHEBI:15378"/>
        <dbReference type="ChEBI" id="CHEBI:30616"/>
        <dbReference type="ChEBI" id="CHEBI:57476"/>
        <dbReference type="ChEBI" id="CHEBI:57590"/>
        <dbReference type="ChEBI" id="CHEBI:456216"/>
        <dbReference type="EC" id="2.7.1.39"/>
    </reaction>
</comment>
<evidence type="ECO:0000256" key="1">
    <source>
        <dbReference type="ARBA" id="ARBA00022605"/>
    </source>
</evidence>
<dbReference type="UniPathway" id="UPA00050">
    <property type="reaction ID" value="UER00064"/>
</dbReference>
<comment type="function">
    <text evidence="7">Catalyzes the ATP-dependent phosphorylation of L-homoserine to L-homoserine phosphate.</text>
</comment>
<dbReference type="GO" id="GO:0009088">
    <property type="term" value="P:threonine biosynthetic process"/>
    <property type="evidence" value="ECO:0007669"/>
    <property type="project" value="UniProtKB-UniRule"/>
</dbReference>
<feature type="domain" description="GHMP kinase N-terminal" evidence="9">
    <location>
        <begin position="84"/>
        <end position="156"/>
    </location>
</feature>
<dbReference type="Gene3D" id="3.30.230.10">
    <property type="match status" value="1"/>
</dbReference>
<evidence type="ECO:0000256" key="6">
    <source>
        <dbReference type="ARBA" id="ARBA00022840"/>
    </source>
</evidence>
<dbReference type="PANTHER" id="PTHR20861:SF1">
    <property type="entry name" value="HOMOSERINE KINASE"/>
    <property type="match status" value="1"/>
</dbReference>
<evidence type="ECO:0000259" key="9">
    <source>
        <dbReference type="Pfam" id="PF00288"/>
    </source>
</evidence>
<dbReference type="InterPro" id="IPR020568">
    <property type="entry name" value="Ribosomal_Su5_D2-typ_SF"/>
</dbReference>
<keyword evidence="2 7" id="KW-0808">Transferase</keyword>
<keyword evidence="3 7" id="KW-0791">Threonine biosynthesis</keyword>
<keyword evidence="7" id="KW-0963">Cytoplasm</keyword>
<accession>A0A2P2DVF5</accession>
<name>A0A2P2DVF5_9LEPT</name>
<dbReference type="GO" id="GO:0005524">
    <property type="term" value="F:ATP binding"/>
    <property type="evidence" value="ECO:0007669"/>
    <property type="project" value="UniProtKB-UniRule"/>
</dbReference>
<proteinExistence type="inferred from homology"/>
<keyword evidence="11" id="KW-1185">Reference proteome</keyword>
<evidence type="ECO:0000256" key="5">
    <source>
        <dbReference type="ARBA" id="ARBA00022777"/>
    </source>
</evidence>
<dbReference type="PANTHER" id="PTHR20861">
    <property type="entry name" value="HOMOSERINE/4-DIPHOSPHOCYTIDYL-2-C-METHYL-D-ERYTHRITOL KINASE"/>
    <property type="match status" value="1"/>
</dbReference>
<keyword evidence="4 7" id="KW-0547">Nucleotide-binding</keyword>
<dbReference type="EMBL" id="BFBB01000001">
    <property type="protein sequence ID" value="GBF48587.1"/>
    <property type="molecule type" value="Genomic_DNA"/>
</dbReference>
<comment type="subcellular location">
    <subcellularLocation>
        <location evidence="7">Cytoplasm</location>
    </subcellularLocation>
</comment>
<dbReference type="InterPro" id="IPR000870">
    <property type="entry name" value="Homoserine_kinase"/>
</dbReference>
<keyword evidence="1 7" id="KW-0028">Amino-acid biosynthesis</keyword>
<sequence length="321" mass="36349">MPKSMPSIPKITIKVPGTSANLGPGFDLMGMALKIYNQFEFQFPSQANFQSTNHKGESLPFAPEDDLVQVAYQSYFRAFLPEVEIPKYVCKMWIGLPLKGGLGSSASAIVAGLSLARRVHTLAFSNERQITDSEFLQFLAEWEGHPDNTLPAYLGGFVFATSCQGEPLRYFRKKFPASIALFLLTPEYTVSTEESRKTLPGLYPTKDVIFNLSRLGSWLYFLEKRRFSDLKNALQDKLHTPYRITESSPLFQITEKLDPHKFGHCLSGSGPSLLIFTERKNADKYKSILENLIAEEFKKQNIPYQFKRIQTDHLGTIIKQS</sequence>
<dbReference type="PIRSF" id="PIRSF000676">
    <property type="entry name" value="Homoser_kin"/>
    <property type="match status" value="1"/>
</dbReference>
<evidence type="ECO:0000256" key="7">
    <source>
        <dbReference type="HAMAP-Rule" id="MF_00384"/>
    </source>
</evidence>
<protein>
    <recommendedName>
        <fullName evidence="7 8">Homoserine kinase</fullName>
        <shortName evidence="7">HK</shortName>
        <shortName evidence="7">HSK</shortName>
        <ecNumber evidence="7 8">2.7.1.39</ecNumber>
    </recommendedName>
</protein>
<evidence type="ECO:0000256" key="3">
    <source>
        <dbReference type="ARBA" id="ARBA00022697"/>
    </source>
</evidence>
<gene>
    <name evidence="7 10" type="primary">thrB</name>
    <name evidence="10" type="ORF">LPTSP4_00860</name>
</gene>
<dbReference type="GO" id="GO:0004413">
    <property type="term" value="F:homoserine kinase activity"/>
    <property type="evidence" value="ECO:0007669"/>
    <property type="project" value="UniProtKB-UniRule"/>
</dbReference>
<dbReference type="Pfam" id="PF00288">
    <property type="entry name" value="GHMP_kinases_N"/>
    <property type="match status" value="1"/>
</dbReference>
<dbReference type="Gene3D" id="3.30.70.890">
    <property type="entry name" value="GHMP kinase, C-terminal domain"/>
    <property type="match status" value="1"/>
</dbReference>
<reference evidence="10 11" key="1">
    <citation type="submission" date="2018-02" db="EMBL/GenBank/DDBJ databases">
        <title>Novel Leptospira species isolated from soil and water in Japan.</title>
        <authorList>
            <person name="Nakao R."/>
            <person name="Masuzawa T."/>
        </authorList>
    </citation>
    <scope>NUCLEOTIDE SEQUENCE [LARGE SCALE GENOMIC DNA]</scope>
    <source>
        <strain evidence="10 11">YH101</strain>
    </source>
</reference>
<organism evidence="10 11">
    <name type="scientific">Leptospira ryugenii</name>
    <dbReference type="NCBI Taxonomy" id="1917863"/>
    <lineage>
        <taxon>Bacteria</taxon>
        <taxon>Pseudomonadati</taxon>
        <taxon>Spirochaetota</taxon>
        <taxon>Spirochaetia</taxon>
        <taxon>Leptospirales</taxon>
        <taxon>Leptospiraceae</taxon>
        <taxon>Leptospira</taxon>
    </lineage>
</organism>
<comment type="caution">
    <text evidence="10">The sequence shown here is derived from an EMBL/GenBank/DDBJ whole genome shotgun (WGS) entry which is preliminary data.</text>
</comment>
<dbReference type="InterPro" id="IPR036554">
    <property type="entry name" value="GHMP_kinase_C_sf"/>
</dbReference>
<evidence type="ECO:0000256" key="8">
    <source>
        <dbReference type="NCBIfam" id="TIGR00191"/>
    </source>
</evidence>